<comment type="caution">
    <text evidence="1">The sequence shown here is derived from an EMBL/GenBank/DDBJ whole genome shotgun (WGS) entry which is preliminary data.</text>
</comment>
<accession>A0ACB8ELY2</accession>
<dbReference type="Proteomes" id="UP000827872">
    <property type="component" value="Linkage Group LG03"/>
</dbReference>
<reference evidence="1" key="1">
    <citation type="submission" date="2021-08" db="EMBL/GenBank/DDBJ databases">
        <title>The first chromosome-level gecko genome reveals the dynamic sex chromosomes of Neotropical dwarf geckos (Sphaerodactylidae: Sphaerodactylus).</title>
        <authorList>
            <person name="Pinto B.J."/>
            <person name="Keating S.E."/>
            <person name="Gamble T."/>
        </authorList>
    </citation>
    <scope>NUCLEOTIDE SEQUENCE</scope>
    <source>
        <strain evidence="1">TG3544</strain>
    </source>
</reference>
<name>A0ACB8ELY2_9SAUR</name>
<dbReference type="EMBL" id="CM037616">
    <property type="protein sequence ID" value="KAH7993411.1"/>
    <property type="molecule type" value="Genomic_DNA"/>
</dbReference>
<sequence>MEPPPAKRKCGVADQPEPGPLAAAAAVETLLDLSARRVAETWAFEQKSPPPVPFPSRPKLAFQFKRGKNMVLSARQEQGGINGEPDGNWIDPDQPRVPGLVQAKP</sequence>
<organism evidence="1 2">
    <name type="scientific">Sphaerodactylus townsendi</name>
    <dbReference type="NCBI Taxonomy" id="933632"/>
    <lineage>
        <taxon>Eukaryota</taxon>
        <taxon>Metazoa</taxon>
        <taxon>Chordata</taxon>
        <taxon>Craniata</taxon>
        <taxon>Vertebrata</taxon>
        <taxon>Euteleostomi</taxon>
        <taxon>Lepidosauria</taxon>
        <taxon>Squamata</taxon>
        <taxon>Bifurcata</taxon>
        <taxon>Gekkota</taxon>
        <taxon>Sphaerodactylidae</taxon>
        <taxon>Sphaerodactylus</taxon>
    </lineage>
</organism>
<proteinExistence type="predicted"/>
<gene>
    <name evidence="1" type="ORF">K3G42_030928</name>
</gene>
<evidence type="ECO:0000313" key="1">
    <source>
        <dbReference type="EMBL" id="KAH7993411.1"/>
    </source>
</evidence>
<evidence type="ECO:0000313" key="2">
    <source>
        <dbReference type="Proteomes" id="UP000827872"/>
    </source>
</evidence>
<protein>
    <submittedName>
        <fullName evidence="1">Uncharacterized protein</fullName>
    </submittedName>
</protein>
<keyword evidence="2" id="KW-1185">Reference proteome</keyword>